<evidence type="ECO:0000313" key="3">
    <source>
        <dbReference type="Proteomes" id="UP001175226"/>
    </source>
</evidence>
<dbReference type="EMBL" id="JAUEPT010000069">
    <property type="protein sequence ID" value="KAK0434694.1"/>
    <property type="molecule type" value="Genomic_DNA"/>
</dbReference>
<sequence length="439" mass="49189">MSIMSDTSHHSSHDEPRSEDIRASTDILPLPFQDVSSHSSDVNPASDADITTPSDSQEAPSGRPSSEAPSGGNARFFVGQAYDTVPTSPLESIDEPYPYPNKWYIITKGRSHASSLVSGCPGGFFVFKKTQEEAIYCFNEALVHGQVVVVVPVASSQTYTTCVRYRAVPAGPLVSIEETMPRNPWYIVTIGRFVGVFDNVNEAHWATVYCSGALMQRKASQKEAVEQFNACLRSGVVVVTWCTPNQRRCTSSRSLSRRADQVPYSSEFDGPYPDFHIELHAHCNGGLKNAMDSVTFSSVRPQMRKKVWAAPWAWERIVGATRSVSVRRRVFELEVTKARSSVPKDAVIEGCYDEFSHQVLWPALHYAIPDVPKTTMFYESARFKQYVKVNQKFTDTIKRVWREGDHRIHVDFMGVALNEERNLPTVEEVKKRLLDAGNI</sequence>
<dbReference type="Gene3D" id="3.40.50.2000">
    <property type="entry name" value="Glycogen Phosphorylase B"/>
    <property type="match status" value="1"/>
</dbReference>
<protein>
    <submittedName>
        <fullName evidence="2">Uncharacterized protein</fullName>
    </submittedName>
</protein>
<feature type="compositionally biased region" description="Basic and acidic residues" evidence="1">
    <location>
        <begin position="7"/>
        <end position="23"/>
    </location>
</feature>
<reference evidence="2" key="1">
    <citation type="submission" date="2023-06" db="EMBL/GenBank/DDBJ databases">
        <authorList>
            <consortium name="Lawrence Berkeley National Laboratory"/>
            <person name="Ahrendt S."/>
            <person name="Sahu N."/>
            <person name="Indic B."/>
            <person name="Wong-Bajracharya J."/>
            <person name="Merenyi Z."/>
            <person name="Ke H.-M."/>
            <person name="Monk M."/>
            <person name="Kocsube S."/>
            <person name="Drula E."/>
            <person name="Lipzen A."/>
            <person name="Balint B."/>
            <person name="Henrissat B."/>
            <person name="Andreopoulos B."/>
            <person name="Martin F.M."/>
            <person name="Harder C.B."/>
            <person name="Rigling D."/>
            <person name="Ford K.L."/>
            <person name="Foster G.D."/>
            <person name="Pangilinan J."/>
            <person name="Papanicolaou A."/>
            <person name="Barry K."/>
            <person name="LaButti K."/>
            <person name="Viragh M."/>
            <person name="Koriabine M."/>
            <person name="Yan M."/>
            <person name="Riley R."/>
            <person name="Champramary S."/>
            <person name="Plett K.L."/>
            <person name="Tsai I.J."/>
            <person name="Slot J."/>
            <person name="Sipos G."/>
            <person name="Plett J."/>
            <person name="Nagy L.G."/>
            <person name="Grigoriev I.V."/>
        </authorList>
    </citation>
    <scope>NUCLEOTIDE SEQUENCE</scope>
    <source>
        <strain evidence="2">FPL87.14</strain>
    </source>
</reference>
<evidence type="ECO:0000313" key="2">
    <source>
        <dbReference type="EMBL" id="KAK0434694.1"/>
    </source>
</evidence>
<keyword evidence="3" id="KW-1185">Reference proteome</keyword>
<feature type="region of interest" description="Disordered" evidence="1">
    <location>
        <begin position="1"/>
        <end position="73"/>
    </location>
</feature>
<dbReference type="Proteomes" id="UP001175226">
    <property type="component" value="Unassembled WGS sequence"/>
</dbReference>
<comment type="caution">
    <text evidence="2">The sequence shown here is derived from an EMBL/GenBank/DDBJ whole genome shotgun (WGS) entry which is preliminary data.</text>
</comment>
<evidence type="ECO:0000256" key="1">
    <source>
        <dbReference type="SAM" id="MobiDB-lite"/>
    </source>
</evidence>
<dbReference type="GO" id="GO:0003824">
    <property type="term" value="F:catalytic activity"/>
    <property type="evidence" value="ECO:0007669"/>
    <property type="project" value="InterPro"/>
</dbReference>
<dbReference type="Pfam" id="PF00982">
    <property type="entry name" value="Glyco_transf_20"/>
    <property type="match status" value="1"/>
</dbReference>
<dbReference type="InterPro" id="IPR001830">
    <property type="entry name" value="Glyco_trans_20"/>
</dbReference>
<organism evidence="2 3">
    <name type="scientific">Armillaria borealis</name>
    <dbReference type="NCBI Taxonomy" id="47425"/>
    <lineage>
        <taxon>Eukaryota</taxon>
        <taxon>Fungi</taxon>
        <taxon>Dikarya</taxon>
        <taxon>Basidiomycota</taxon>
        <taxon>Agaricomycotina</taxon>
        <taxon>Agaricomycetes</taxon>
        <taxon>Agaricomycetidae</taxon>
        <taxon>Agaricales</taxon>
        <taxon>Marasmiineae</taxon>
        <taxon>Physalacriaceae</taxon>
        <taxon>Armillaria</taxon>
    </lineage>
</organism>
<dbReference type="SUPFAM" id="SSF53756">
    <property type="entry name" value="UDP-Glycosyltransferase/glycogen phosphorylase"/>
    <property type="match status" value="1"/>
</dbReference>
<dbReference type="AlphaFoldDB" id="A0AA39J4I6"/>
<dbReference type="GO" id="GO:0005992">
    <property type="term" value="P:trehalose biosynthetic process"/>
    <property type="evidence" value="ECO:0007669"/>
    <property type="project" value="InterPro"/>
</dbReference>
<accession>A0AA39J4I6</accession>
<feature type="compositionally biased region" description="Polar residues" evidence="1">
    <location>
        <begin position="34"/>
        <end position="68"/>
    </location>
</feature>
<gene>
    <name evidence="2" type="ORF">EV421DRAFT_1989336</name>
</gene>
<name>A0AA39J4I6_9AGAR</name>
<proteinExistence type="predicted"/>